<dbReference type="GO" id="GO:0005634">
    <property type="term" value="C:nucleus"/>
    <property type="evidence" value="ECO:0007669"/>
    <property type="project" value="TreeGrafter"/>
</dbReference>
<evidence type="ECO:0000256" key="4">
    <source>
        <dbReference type="RuleBase" id="RU363090"/>
    </source>
</evidence>
<comment type="similarity">
    <text evidence="1 4">Belongs to the inositol phosphokinase (IPK) family.</text>
</comment>
<dbReference type="Proteomes" id="UP000027135">
    <property type="component" value="Unassembled WGS sequence"/>
</dbReference>
<feature type="region of interest" description="Disordered" evidence="5">
    <location>
        <begin position="458"/>
        <end position="501"/>
    </location>
</feature>
<dbReference type="SUPFAM" id="SSF56104">
    <property type="entry name" value="SAICAR synthase-like"/>
    <property type="match status" value="1"/>
</dbReference>
<evidence type="ECO:0000313" key="6">
    <source>
        <dbReference type="EMBL" id="KDR09547.1"/>
    </source>
</evidence>
<dbReference type="InterPro" id="IPR038286">
    <property type="entry name" value="IPK_sf"/>
</dbReference>
<dbReference type="STRING" id="136037.A0A067QMU8"/>
<keyword evidence="7" id="KW-1185">Reference proteome</keyword>
<dbReference type="Gene3D" id="3.30.470.160">
    <property type="entry name" value="Inositol polyphosphate kinase"/>
    <property type="match status" value="2"/>
</dbReference>
<dbReference type="eggNOG" id="KOG1620">
    <property type="taxonomic scope" value="Eukaryota"/>
</dbReference>
<feature type="compositionally biased region" description="Acidic residues" evidence="5">
    <location>
        <begin position="463"/>
        <end position="486"/>
    </location>
</feature>
<keyword evidence="3 4" id="KW-0418">Kinase</keyword>
<proteinExistence type="inferred from homology"/>
<dbReference type="OMA" id="VMQASHT"/>
<dbReference type="GO" id="GO:0046854">
    <property type="term" value="P:phosphatidylinositol phosphate biosynthetic process"/>
    <property type="evidence" value="ECO:0007669"/>
    <property type="project" value="TreeGrafter"/>
</dbReference>
<gene>
    <name evidence="6" type="ORF">L798_00506</name>
</gene>
<protein>
    <recommendedName>
        <fullName evidence="4">Kinase</fullName>
        <ecNumber evidence="4">2.7.-.-</ecNumber>
    </recommendedName>
</protein>
<keyword evidence="2 4" id="KW-0808">Transferase</keyword>
<dbReference type="PANTHER" id="PTHR12400">
    <property type="entry name" value="INOSITOL POLYPHOSPHATE KINASE"/>
    <property type="match status" value="1"/>
</dbReference>
<dbReference type="GO" id="GO:0000828">
    <property type="term" value="F:inositol hexakisphosphate kinase activity"/>
    <property type="evidence" value="ECO:0007669"/>
    <property type="project" value="TreeGrafter"/>
</dbReference>
<dbReference type="GO" id="GO:0032958">
    <property type="term" value="P:inositol phosphate biosynthetic process"/>
    <property type="evidence" value="ECO:0007669"/>
    <property type="project" value="InterPro"/>
</dbReference>
<evidence type="ECO:0000256" key="1">
    <source>
        <dbReference type="ARBA" id="ARBA00007374"/>
    </source>
</evidence>
<dbReference type="InterPro" id="IPR005522">
    <property type="entry name" value="IPK"/>
</dbReference>
<dbReference type="GO" id="GO:0005737">
    <property type="term" value="C:cytoplasm"/>
    <property type="evidence" value="ECO:0007669"/>
    <property type="project" value="TreeGrafter"/>
</dbReference>
<name>A0A067QMU8_ZOONE</name>
<dbReference type="EC" id="2.7.-.-" evidence="4"/>
<dbReference type="AlphaFoldDB" id="A0A067QMU8"/>
<dbReference type="OrthoDB" id="2573163at2759"/>
<dbReference type="Pfam" id="PF03770">
    <property type="entry name" value="IPK"/>
    <property type="match status" value="1"/>
</dbReference>
<feature type="region of interest" description="Disordered" evidence="5">
    <location>
        <begin position="106"/>
        <end position="128"/>
    </location>
</feature>
<reference evidence="6 7" key="1">
    <citation type="journal article" date="2014" name="Nat. Commun.">
        <title>Molecular traces of alternative social organization in a termite genome.</title>
        <authorList>
            <person name="Terrapon N."/>
            <person name="Li C."/>
            <person name="Robertson H.M."/>
            <person name="Ji L."/>
            <person name="Meng X."/>
            <person name="Booth W."/>
            <person name="Chen Z."/>
            <person name="Childers C.P."/>
            <person name="Glastad K.M."/>
            <person name="Gokhale K."/>
            <person name="Gowin J."/>
            <person name="Gronenberg W."/>
            <person name="Hermansen R.A."/>
            <person name="Hu H."/>
            <person name="Hunt B.G."/>
            <person name="Huylmans A.K."/>
            <person name="Khalil S.M."/>
            <person name="Mitchell R.D."/>
            <person name="Munoz-Torres M.C."/>
            <person name="Mustard J.A."/>
            <person name="Pan H."/>
            <person name="Reese J.T."/>
            <person name="Scharf M.E."/>
            <person name="Sun F."/>
            <person name="Vogel H."/>
            <person name="Xiao J."/>
            <person name="Yang W."/>
            <person name="Yang Z."/>
            <person name="Yang Z."/>
            <person name="Zhou J."/>
            <person name="Zhu J."/>
            <person name="Brent C.S."/>
            <person name="Elsik C.G."/>
            <person name="Goodisman M.A."/>
            <person name="Liberles D.A."/>
            <person name="Roe R.M."/>
            <person name="Vargo E.L."/>
            <person name="Vilcinskas A."/>
            <person name="Wang J."/>
            <person name="Bornberg-Bauer E."/>
            <person name="Korb J."/>
            <person name="Zhang G."/>
            <person name="Liebig J."/>
        </authorList>
    </citation>
    <scope>NUCLEOTIDE SEQUENCE [LARGE SCALE GENOMIC DNA]</scope>
    <source>
        <tissue evidence="6">Whole organism</tissue>
    </source>
</reference>
<dbReference type="EMBL" id="KK853235">
    <property type="protein sequence ID" value="KDR09547.1"/>
    <property type="molecule type" value="Genomic_DNA"/>
</dbReference>
<organism evidence="6 7">
    <name type="scientific">Zootermopsis nevadensis</name>
    <name type="common">Dampwood termite</name>
    <dbReference type="NCBI Taxonomy" id="136037"/>
    <lineage>
        <taxon>Eukaryota</taxon>
        <taxon>Metazoa</taxon>
        <taxon>Ecdysozoa</taxon>
        <taxon>Arthropoda</taxon>
        <taxon>Hexapoda</taxon>
        <taxon>Insecta</taxon>
        <taxon>Pterygota</taxon>
        <taxon>Neoptera</taxon>
        <taxon>Polyneoptera</taxon>
        <taxon>Dictyoptera</taxon>
        <taxon>Blattodea</taxon>
        <taxon>Blattoidea</taxon>
        <taxon>Termitoidae</taxon>
        <taxon>Termopsidae</taxon>
        <taxon>Zootermopsis</taxon>
    </lineage>
</organism>
<dbReference type="FunCoup" id="A0A067QMU8">
    <property type="interactions" value="300"/>
</dbReference>
<evidence type="ECO:0000256" key="5">
    <source>
        <dbReference type="SAM" id="MobiDB-lite"/>
    </source>
</evidence>
<dbReference type="InParanoid" id="A0A067QMU8"/>
<evidence type="ECO:0000313" key="7">
    <source>
        <dbReference type="Proteomes" id="UP000027135"/>
    </source>
</evidence>
<sequence length="585" mass="65656">MVYRVGDWGMGDSELQRHPNHYGSVPHQFLCQHPETYDENEISLIPLGNQVGGHTRLLMLNERTICKPLNPRELDFYQNIPQDIQTFVPQYKGVMQASNSGGVKLNSRFSPSFRDDPSRGKLAASKRKRDNVLRMKVHRKGSARDVLECVRHIDSASSNKQYFLMLENITSRYTQPCILDLKMGTRQHGDDASAEKRSKQIAKCAASTSASLGVRLCGMQVYQANTDHYLKRDKYWGRELNEEGFKGALYHFFHNGLQLRSQVVRTVISRLEELRRAIERQSSYRFYSCSLLIVYEGYEWDTDDFPASQHCGTSPSSLDNCFCHQDLNSLTEEVDDFSICDEGTRECSRGSLGFAYYDGDASNSSDFPALSSSQEEVNQASHQRGFGEAAARGAKAASRFYPISEETVFMDPSSSSRVADPVESWMLYSSDCSLLQLTESSEEASSDFYNTTVKRFRQHSQCDEDGEDDDDDDDDDDDNDVDDDGQPEFSSSSKRVKKSAVDLRAKNKAAVHTAAIHRTRQRDLPRSSGSTQVDIRMIDFANVTFSNRAGGSSASNVTVHHGPDCGFLTGLDSLKRLLTEILSDG</sequence>
<evidence type="ECO:0000256" key="2">
    <source>
        <dbReference type="ARBA" id="ARBA00022679"/>
    </source>
</evidence>
<dbReference type="PANTHER" id="PTHR12400:SF21">
    <property type="entry name" value="KINASE"/>
    <property type="match status" value="1"/>
</dbReference>
<accession>A0A067QMU8</accession>
<evidence type="ECO:0000256" key="3">
    <source>
        <dbReference type="ARBA" id="ARBA00022777"/>
    </source>
</evidence>